<dbReference type="PANTHER" id="PTHR20857">
    <property type="entry name" value="THIAMINE-PHOSPHATE PYROPHOSPHORYLASE"/>
    <property type="match status" value="1"/>
</dbReference>
<dbReference type="STRING" id="200904.GCA_900168775_03355"/>
<dbReference type="NCBIfam" id="TIGR00693">
    <property type="entry name" value="thiE"/>
    <property type="match status" value="1"/>
</dbReference>
<feature type="binding site" evidence="9">
    <location>
        <begin position="139"/>
        <end position="141"/>
    </location>
    <ligand>
        <name>2-[(2R,5Z)-2-carboxy-4-methylthiazol-5(2H)-ylidene]ethyl phosphate</name>
        <dbReference type="ChEBI" id="CHEBI:62899"/>
    </ligand>
</feature>
<evidence type="ECO:0000256" key="1">
    <source>
        <dbReference type="ARBA" id="ARBA00005165"/>
    </source>
</evidence>
<dbReference type="GO" id="GO:0009228">
    <property type="term" value="P:thiamine biosynthetic process"/>
    <property type="evidence" value="ECO:0007669"/>
    <property type="project" value="UniProtKB-KW"/>
</dbReference>
<evidence type="ECO:0000256" key="6">
    <source>
        <dbReference type="ARBA" id="ARBA00047334"/>
    </source>
</evidence>
<comment type="caution">
    <text evidence="13">The sequence shown here is derived from an EMBL/GenBank/DDBJ whole genome shotgun (WGS) entry which is preliminary data.</text>
</comment>
<evidence type="ECO:0000259" key="12">
    <source>
        <dbReference type="Pfam" id="PF02581"/>
    </source>
</evidence>
<evidence type="ECO:0000256" key="9">
    <source>
        <dbReference type="HAMAP-Rule" id="MF_00097"/>
    </source>
</evidence>
<gene>
    <name evidence="9" type="primary">thiE</name>
    <name evidence="13" type="ORF">DES48_103101</name>
</gene>
<sequence length="209" mass="21858">MLQSKELAVYFIMGSNNVGEKEPLAVLKEALEGGITMFQFREKGAGATFGEQKRVLAGKMKELCDSYNVPFIVNDDVDLAIAVNAAGVHVGQDDESIQTVRARCPASYIVGVSATNISEAIQAANEGADYIGAGPVFATSTKEDAKTPIGLDGLTLMREQIGTTPMVAIGGITEKNAASVRKAGADGVSVISAISLATDPKQAVSHLRK</sequence>
<comment type="catalytic activity">
    <reaction evidence="6 9 10">
        <text>4-methyl-5-(2-phosphooxyethyl)-thiazole + 4-amino-2-methyl-5-(diphosphooxymethyl)pyrimidine + H(+) = thiamine phosphate + diphosphate</text>
        <dbReference type="Rhea" id="RHEA:22328"/>
        <dbReference type="ChEBI" id="CHEBI:15378"/>
        <dbReference type="ChEBI" id="CHEBI:33019"/>
        <dbReference type="ChEBI" id="CHEBI:37575"/>
        <dbReference type="ChEBI" id="CHEBI:57841"/>
        <dbReference type="ChEBI" id="CHEBI:58296"/>
        <dbReference type="EC" id="2.5.1.3"/>
    </reaction>
</comment>
<dbReference type="GO" id="GO:0004789">
    <property type="term" value="F:thiamine-phosphate diphosphorylase activity"/>
    <property type="evidence" value="ECO:0007669"/>
    <property type="project" value="UniProtKB-UniRule"/>
</dbReference>
<dbReference type="PANTHER" id="PTHR20857:SF15">
    <property type="entry name" value="THIAMINE-PHOSPHATE SYNTHASE"/>
    <property type="match status" value="1"/>
</dbReference>
<keyword evidence="4 9" id="KW-0460">Magnesium</keyword>
<comment type="catalytic activity">
    <reaction evidence="7 9 10">
        <text>2-(2-carboxy-4-methylthiazol-5-yl)ethyl phosphate + 4-amino-2-methyl-5-(diphosphooxymethyl)pyrimidine + 2 H(+) = thiamine phosphate + CO2 + diphosphate</text>
        <dbReference type="Rhea" id="RHEA:47848"/>
        <dbReference type="ChEBI" id="CHEBI:15378"/>
        <dbReference type="ChEBI" id="CHEBI:16526"/>
        <dbReference type="ChEBI" id="CHEBI:33019"/>
        <dbReference type="ChEBI" id="CHEBI:37575"/>
        <dbReference type="ChEBI" id="CHEBI:57841"/>
        <dbReference type="ChEBI" id="CHEBI:62890"/>
        <dbReference type="EC" id="2.5.1.3"/>
    </reaction>
</comment>
<proteinExistence type="inferred from homology"/>
<feature type="binding site" evidence="9">
    <location>
        <begin position="39"/>
        <end position="43"/>
    </location>
    <ligand>
        <name>4-amino-2-methyl-5-(diphosphooxymethyl)pyrimidine</name>
        <dbReference type="ChEBI" id="CHEBI:57841"/>
    </ligand>
</feature>
<dbReference type="EMBL" id="QNRI01000003">
    <property type="protein sequence ID" value="RBO99775.1"/>
    <property type="molecule type" value="Genomic_DNA"/>
</dbReference>
<comment type="cofactor">
    <cofactor evidence="9">
        <name>Mg(2+)</name>
        <dbReference type="ChEBI" id="CHEBI:18420"/>
    </cofactor>
    <text evidence="9">Binds 1 Mg(2+) ion per subunit.</text>
</comment>
<dbReference type="FunFam" id="3.20.20.70:FF:000096">
    <property type="entry name" value="Thiamine-phosphate synthase"/>
    <property type="match status" value="1"/>
</dbReference>
<evidence type="ECO:0000256" key="4">
    <source>
        <dbReference type="ARBA" id="ARBA00022842"/>
    </source>
</evidence>
<keyword evidence="3 9" id="KW-0479">Metal-binding</keyword>
<dbReference type="InterPro" id="IPR013785">
    <property type="entry name" value="Aldolase_TIM"/>
</dbReference>
<evidence type="ECO:0000313" key="14">
    <source>
        <dbReference type="Proteomes" id="UP000252254"/>
    </source>
</evidence>
<feature type="binding site" evidence="9">
    <location>
        <position position="75"/>
    </location>
    <ligand>
        <name>Mg(2+)</name>
        <dbReference type="ChEBI" id="CHEBI:18420"/>
    </ligand>
</feature>
<comment type="function">
    <text evidence="9">Condenses 4-methyl-5-(beta-hydroxyethyl)thiazole monophosphate (THZ-P) and 2-methyl-4-amino-5-hydroxymethyl pyrimidine pyrophosphate (HMP-PP) to form thiamine monophosphate (TMP).</text>
</comment>
<dbReference type="Gene3D" id="3.20.20.70">
    <property type="entry name" value="Aldolase class I"/>
    <property type="match status" value="1"/>
</dbReference>
<keyword evidence="5 9" id="KW-0784">Thiamine biosynthesis</keyword>
<dbReference type="RefSeq" id="WP_113867899.1">
    <property type="nucleotide sequence ID" value="NZ_BAABQN010000011.1"/>
</dbReference>
<evidence type="ECO:0000256" key="7">
    <source>
        <dbReference type="ARBA" id="ARBA00047851"/>
    </source>
</evidence>
<dbReference type="Proteomes" id="UP000252254">
    <property type="component" value="Unassembled WGS sequence"/>
</dbReference>
<dbReference type="HAMAP" id="MF_00097">
    <property type="entry name" value="TMP_synthase"/>
    <property type="match status" value="1"/>
</dbReference>
<dbReference type="CDD" id="cd00564">
    <property type="entry name" value="TMP_TenI"/>
    <property type="match status" value="1"/>
</dbReference>
<evidence type="ECO:0000256" key="8">
    <source>
        <dbReference type="ARBA" id="ARBA00047883"/>
    </source>
</evidence>
<dbReference type="UniPathway" id="UPA00060">
    <property type="reaction ID" value="UER00141"/>
</dbReference>
<name>A0A366ECI3_9BACI</name>
<protein>
    <recommendedName>
        <fullName evidence="9">Thiamine-phosphate synthase</fullName>
        <shortName evidence="9">TP synthase</shortName>
        <shortName evidence="9">TPS</shortName>
        <ecNumber evidence="9">2.5.1.3</ecNumber>
    </recommendedName>
    <alternativeName>
        <fullName evidence="9">Thiamine-phosphate pyrophosphorylase</fullName>
        <shortName evidence="9">TMP pyrophosphorylase</shortName>
        <shortName evidence="9">TMP-PPase</shortName>
    </alternativeName>
</protein>
<comment type="similarity">
    <text evidence="9 10">Belongs to the thiamine-phosphate synthase family.</text>
</comment>
<dbReference type="SUPFAM" id="SSF51391">
    <property type="entry name" value="Thiamin phosphate synthase"/>
    <property type="match status" value="1"/>
</dbReference>
<organism evidence="13 14">
    <name type="scientific">Paraliobacillus ryukyuensis</name>
    <dbReference type="NCBI Taxonomy" id="200904"/>
    <lineage>
        <taxon>Bacteria</taxon>
        <taxon>Bacillati</taxon>
        <taxon>Bacillota</taxon>
        <taxon>Bacilli</taxon>
        <taxon>Bacillales</taxon>
        <taxon>Bacillaceae</taxon>
        <taxon>Paraliobacillus</taxon>
    </lineage>
</organism>
<accession>A0A366ECI3</accession>
<evidence type="ECO:0000256" key="2">
    <source>
        <dbReference type="ARBA" id="ARBA00022679"/>
    </source>
</evidence>
<feature type="domain" description="Thiamine phosphate synthase/TenI" evidence="12">
    <location>
        <begin position="9"/>
        <end position="194"/>
    </location>
</feature>
<dbReference type="GO" id="GO:0000287">
    <property type="term" value="F:magnesium ion binding"/>
    <property type="evidence" value="ECO:0007669"/>
    <property type="project" value="UniProtKB-UniRule"/>
</dbReference>
<keyword evidence="14" id="KW-1185">Reference proteome</keyword>
<reference evidence="13 14" key="1">
    <citation type="submission" date="2018-06" db="EMBL/GenBank/DDBJ databases">
        <title>Genomic Encyclopedia of Type Strains, Phase IV (KMG-IV): sequencing the most valuable type-strain genomes for metagenomic binning, comparative biology and taxonomic classification.</title>
        <authorList>
            <person name="Goeker M."/>
        </authorList>
    </citation>
    <scope>NUCLEOTIDE SEQUENCE [LARGE SCALE GENOMIC DNA]</scope>
    <source>
        <strain evidence="13 14">DSM 15140</strain>
    </source>
</reference>
<dbReference type="InterPro" id="IPR022998">
    <property type="entry name" value="ThiamineP_synth_TenI"/>
</dbReference>
<dbReference type="OrthoDB" id="9812206at2"/>
<comment type="catalytic activity">
    <reaction evidence="8 9 10">
        <text>2-[(2R,5Z)-2-carboxy-4-methylthiazol-5(2H)-ylidene]ethyl phosphate + 4-amino-2-methyl-5-(diphosphooxymethyl)pyrimidine + 2 H(+) = thiamine phosphate + CO2 + diphosphate</text>
        <dbReference type="Rhea" id="RHEA:47844"/>
        <dbReference type="ChEBI" id="CHEBI:15378"/>
        <dbReference type="ChEBI" id="CHEBI:16526"/>
        <dbReference type="ChEBI" id="CHEBI:33019"/>
        <dbReference type="ChEBI" id="CHEBI:37575"/>
        <dbReference type="ChEBI" id="CHEBI:57841"/>
        <dbReference type="ChEBI" id="CHEBI:62899"/>
        <dbReference type="EC" id="2.5.1.3"/>
    </reaction>
</comment>
<dbReference type="EC" id="2.5.1.3" evidence="9"/>
<dbReference type="GO" id="GO:0009229">
    <property type="term" value="P:thiamine diphosphate biosynthetic process"/>
    <property type="evidence" value="ECO:0007669"/>
    <property type="project" value="UniProtKB-UniRule"/>
</dbReference>
<dbReference type="InterPro" id="IPR036206">
    <property type="entry name" value="ThiamineP_synth_sf"/>
</dbReference>
<dbReference type="AlphaFoldDB" id="A0A366ECI3"/>
<dbReference type="Pfam" id="PF02581">
    <property type="entry name" value="TMP-TENI"/>
    <property type="match status" value="1"/>
</dbReference>
<feature type="binding site" evidence="9">
    <location>
        <position position="74"/>
    </location>
    <ligand>
        <name>4-amino-2-methyl-5-(diphosphooxymethyl)pyrimidine</name>
        <dbReference type="ChEBI" id="CHEBI:57841"/>
    </ligand>
</feature>
<evidence type="ECO:0000313" key="13">
    <source>
        <dbReference type="EMBL" id="RBO99775.1"/>
    </source>
</evidence>
<feature type="binding site" evidence="9">
    <location>
        <position position="94"/>
    </location>
    <ligand>
        <name>Mg(2+)</name>
        <dbReference type="ChEBI" id="CHEBI:18420"/>
    </ligand>
</feature>
<feature type="binding site" evidence="9">
    <location>
        <position position="142"/>
    </location>
    <ligand>
        <name>4-amino-2-methyl-5-(diphosphooxymethyl)pyrimidine</name>
        <dbReference type="ChEBI" id="CHEBI:57841"/>
    </ligand>
</feature>
<feature type="binding site" evidence="9">
    <location>
        <position position="171"/>
    </location>
    <ligand>
        <name>2-[(2R,5Z)-2-carboxy-4-methylthiazol-5(2H)-ylidene]ethyl phosphate</name>
        <dbReference type="ChEBI" id="CHEBI:62899"/>
    </ligand>
</feature>
<evidence type="ECO:0000256" key="3">
    <source>
        <dbReference type="ARBA" id="ARBA00022723"/>
    </source>
</evidence>
<evidence type="ECO:0000256" key="11">
    <source>
        <dbReference type="RuleBase" id="RU004253"/>
    </source>
</evidence>
<feature type="binding site" evidence="9">
    <location>
        <begin position="191"/>
        <end position="192"/>
    </location>
    <ligand>
        <name>2-[(2R,5Z)-2-carboxy-4-methylthiazol-5(2H)-ylidene]ethyl phosphate</name>
        <dbReference type="ChEBI" id="CHEBI:62899"/>
    </ligand>
</feature>
<feature type="binding site" evidence="9">
    <location>
        <position position="113"/>
    </location>
    <ligand>
        <name>4-amino-2-methyl-5-(diphosphooxymethyl)pyrimidine</name>
        <dbReference type="ChEBI" id="CHEBI:57841"/>
    </ligand>
</feature>
<keyword evidence="2 9" id="KW-0808">Transferase</keyword>
<dbReference type="InterPro" id="IPR034291">
    <property type="entry name" value="TMP_synthase"/>
</dbReference>
<comment type="pathway">
    <text evidence="1 9 11">Cofactor biosynthesis; thiamine diphosphate biosynthesis; thiamine phosphate from 4-amino-2-methyl-5-diphosphomethylpyrimidine and 4-methyl-5-(2-phosphoethyl)-thiazole: step 1/1.</text>
</comment>
<evidence type="ECO:0000256" key="5">
    <source>
        <dbReference type="ARBA" id="ARBA00022977"/>
    </source>
</evidence>
<dbReference type="GO" id="GO:0005737">
    <property type="term" value="C:cytoplasm"/>
    <property type="evidence" value="ECO:0007669"/>
    <property type="project" value="TreeGrafter"/>
</dbReference>
<evidence type="ECO:0000256" key="10">
    <source>
        <dbReference type="RuleBase" id="RU003826"/>
    </source>
</evidence>